<dbReference type="RefSeq" id="WP_324275319.1">
    <property type="nucleotide sequence ID" value="NZ_CP141261.1"/>
</dbReference>
<feature type="chain" id="PRO_5045269858" description="Ribosomally synthesized peptide with SipW-like signal peptide" evidence="1">
    <location>
        <begin position="25"/>
        <end position="129"/>
    </location>
</feature>
<protein>
    <recommendedName>
        <fullName evidence="4">Ribosomally synthesized peptide with SipW-like signal peptide</fullName>
    </recommendedName>
</protein>
<dbReference type="Proteomes" id="UP001324287">
    <property type="component" value="Chromosome"/>
</dbReference>
<proteinExistence type="predicted"/>
<organism evidence="2 3">
    <name type="scientific">Blastococcus brunescens</name>
    <dbReference type="NCBI Taxonomy" id="1564165"/>
    <lineage>
        <taxon>Bacteria</taxon>
        <taxon>Bacillati</taxon>
        <taxon>Actinomycetota</taxon>
        <taxon>Actinomycetes</taxon>
        <taxon>Geodermatophilales</taxon>
        <taxon>Geodermatophilaceae</taxon>
        <taxon>Blastococcus</taxon>
    </lineage>
</organism>
<accession>A0ABZ1AZS2</accession>
<sequence length="129" mass="12838">MRKSRVLLAGVAVAAAGAATTAFTASNTLAPPDNVAGYDDAVVSGATVNNIRYNPHTNPAQLASVAFTATSDVTNLAATMNLTMSGTSVATSSSCPITGTVGAQVITCTLSSPVLFEAFDGIGLTVVSQ</sequence>
<evidence type="ECO:0000313" key="2">
    <source>
        <dbReference type="EMBL" id="WRL63989.1"/>
    </source>
</evidence>
<name>A0ABZ1AZS2_9ACTN</name>
<evidence type="ECO:0000256" key="1">
    <source>
        <dbReference type="SAM" id="SignalP"/>
    </source>
</evidence>
<dbReference type="EMBL" id="CP141261">
    <property type="protein sequence ID" value="WRL63989.1"/>
    <property type="molecule type" value="Genomic_DNA"/>
</dbReference>
<gene>
    <name evidence="2" type="ORF">U6N30_31080</name>
</gene>
<reference evidence="2 3" key="1">
    <citation type="submission" date="2023-12" db="EMBL/GenBank/DDBJ databases">
        <title>Blastococcus brunescens sp. nov., an actonobacterium isolated from sandstone collected in sahara desert.</title>
        <authorList>
            <person name="Gtari M."/>
            <person name="Ghodhbane F."/>
        </authorList>
    </citation>
    <scope>NUCLEOTIDE SEQUENCE [LARGE SCALE GENOMIC DNA]</scope>
    <source>
        <strain evidence="2 3">BMG 8361</strain>
    </source>
</reference>
<evidence type="ECO:0000313" key="3">
    <source>
        <dbReference type="Proteomes" id="UP001324287"/>
    </source>
</evidence>
<feature type="signal peptide" evidence="1">
    <location>
        <begin position="1"/>
        <end position="24"/>
    </location>
</feature>
<keyword evidence="1" id="KW-0732">Signal</keyword>
<evidence type="ECO:0008006" key="4">
    <source>
        <dbReference type="Google" id="ProtNLM"/>
    </source>
</evidence>
<keyword evidence="3" id="KW-1185">Reference proteome</keyword>